<protein>
    <recommendedName>
        <fullName evidence="6">Phorbol-ester/DAG-type domain-containing protein</fullName>
    </recommendedName>
</protein>
<keyword evidence="2" id="KW-0677">Repeat</keyword>
<keyword evidence="3" id="KW-0862">Zinc</keyword>
<evidence type="ECO:0000313" key="7">
    <source>
        <dbReference type="EMBL" id="KAJ9160111.1"/>
    </source>
</evidence>
<dbReference type="InterPro" id="IPR002219">
    <property type="entry name" value="PKC_DAG/PE"/>
</dbReference>
<evidence type="ECO:0000256" key="5">
    <source>
        <dbReference type="SAM" id="Phobius"/>
    </source>
</evidence>
<dbReference type="EMBL" id="JARPOI010000014">
    <property type="protein sequence ID" value="KAJ9160111.1"/>
    <property type="molecule type" value="Genomic_DNA"/>
</dbReference>
<comment type="caution">
    <text evidence="7">The sequence shown here is derived from an EMBL/GenBank/DDBJ whole genome shotgun (WGS) entry which is preliminary data.</text>
</comment>
<dbReference type="PANTHER" id="PTHR46477:SF15">
    <property type="entry name" value="CYSTEINE_HISTIDINE-RICH C1 DOMAIN PROTEIN"/>
    <property type="match status" value="1"/>
</dbReference>
<keyword evidence="5" id="KW-0472">Membrane</keyword>
<keyword evidence="5" id="KW-1133">Transmembrane helix</keyword>
<dbReference type="Pfam" id="PF03107">
    <property type="entry name" value="C1_2"/>
    <property type="match status" value="2"/>
</dbReference>
<keyword evidence="1" id="KW-0479">Metal-binding</keyword>
<dbReference type="PROSITE" id="PS50081">
    <property type="entry name" value="ZF_DAG_PE_2"/>
    <property type="match status" value="1"/>
</dbReference>
<evidence type="ECO:0000313" key="8">
    <source>
        <dbReference type="Proteomes" id="UP001174677"/>
    </source>
</evidence>
<evidence type="ECO:0000256" key="1">
    <source>
        <dbReference type="ARBA" id="ARBA00022723"/>
    </source>
</evidence>
<gene>
    <name evidence="7" type="ORF">P3X46_025542</name>
</gene>
<reference evidence="7" key="1">
    <citation type="journal article" date="2023" name="Plant Biotechnol. J.">
        <title>Chromosome-level wild Hevea brasiliensis genome provides new tools for genomic-assisted breeding and valuable loci to elevate rubber yield.</title>
        <authorList>
            <person name="Cheng H."/>
            <person name="Song X."/>
            <person name="Hu Y."/>
            <person name="Wu T."/>
            <person name="Yang Q."/>
            <person name="An Z."/>
            <person name="Feng S."/>
            <person name="Deng Z."/>
            <person name="Wu W."/>
            <person name="Zeng X."/>
            <person name="Tu M."/>
            <person name="Wang X."/>
            <person name="Huang H."/>
        </authorList>
    </citation>
    <scope>NUCLEOTIDE SEQUENCE</scope>
    <source>
        <strain evidence="7">MT/VB/25A 57/8</strain>
    </source>
</reference>
<dbReference type="SUPFAM" id="SSF57889">
    <property type="entry name" value="Cysteine-rich domain"/>
    <property type="match status" value="2"/>
</dbReference>
<feature type="transmembrane region" description="Helical" evidence="5">
    <location>
        <begin position="274"/>
        <end position="298"/>
    </location>
</feature>
<name>A0ABQ9L9F5_HEVBR</name>
<feature type="domain" description="Phorbol-ester/DAG-type" evidence="6">
    <location>
        <begin position="14"/>
        <end position="68"/>
    </location>
</feature>
<dbReference type="InterPro" id="IPR046349">
    <property type="entry name" value="C1-like_sf"/>
</dbReference>
<dbReference type="Proteomes" id="UP001174677">
    <property type="component" value="Chromosome 14"/>
</dbReference>
<keyword evidence="5" id="KW-0812">Transmembrane</keyword>
<feature type="region of interest" description="Disordered" evidence="4">
    <location>
        <begin position="192"/>
        <end position="233"/>
    </location>
</feature>
<proteinExistence type="predicted"/>
<organism evidence="7 8">
    <name type="scientific">Hevea brasiliensis</name>
    <name type="common">Para rubber tree</name>
    <name type="synonym">Siphonia brasiliensis</name>
    <dbReference type="NCBI Taxonomy" id="3981"/>
    <lineage>
        <taxon>Eukaryota</taxon>
        <taxon>Viridiplantae</taxon>
        <taxon>Streptophyta</taxon>
        <taxon>Embryophyta</taxon>
        <taxon>Tracheophyta</taxon>
        <taxon>Spermatophyta</taxon>
        <taxon>Magnoliopsida</taxon>
        <taxon>eudicotyledons</taxon>
        <taxon>Gunneridae</taxon>
        <taxon>Pentapetalae</taxon>
        <taxon>rosids</taxon>
        <taxon>fabids</taxon>
        <taxon>Malpighiales</taxon>
        <taxon>Euphorbiaceae</taxon>
        <taxon>Crotonoideae</taxon>
        <taxon>Micrandreae</taxon>
        <taxon>Hevea</taxon>
    </lineage>
</organism>
<keyword evidence="8" id="KW-1185">Reference proteome</keyword>
<evidence type="ECO:0000256" key="2">
    <source>
        <dbReference type="ARBA" id="ARBA00022737"/>
    </source>
</evidence>
<dbReference type="InterPro" id="IPR004146">
    <property type="entry name" value="DC1"/>
</dbReference>
<feature type="compositionally biased region" description="Basic and acidic residues" evidence="4">
    <location>
        <begin position="224"/>
        <end position="233"/>
    </location>
</feature>
<evidence type="ECO:0000256" key="3">
    <source>
        <dbReference type="ARBA" id="ARBA00022833"/>
    </source>
</evidence>
<accession>A0ABQ9L9F5</accession>
<dbReference type="PANTHER" id="PTHR46477">
    <property type="entry name" value="CYSTEINE/HISTIDINE-RICH C1 DOMAIN FAMILY PROTEIN"/>
    <property type="match status" value="1"/>
</dbReference>
<evidence type="ECO:0000256" key="4">
    <source>
        <dbReference type="SAM" id="MobiDB-lite"/>
    </source>
</evidence>
<evidence type="ECO:0000259" key="6">
    <source>
        <dbReference type="PROSITE" id="PS50081"/>
    </source>
</evidence>
<sequence>MPPVTDIWHPSHPRHYLKLEHPSTPYFCVGCKELGFGRCYRCRKCMFYMHEECAIPSSPTYHHLFEGCRFHFYKRSPTFGDRICDACGKDVKGFLYHCSSRGYDMHPNCAKLPLTLSREGVRLELKKKASSACQKCRIRSGPKSWSYVSTCGRYCLHVACIKEMILEAWKNNYFDQQRRHEINRNRLELPRIASGRERTGHRGRSLSPGREIQGHKGRTGSSGGRDRRIDRETKGYTNKGRCSSCGRYPSNRGIIKGNVGTNTSMILFKTGIKVLEIIFSVILGVPIPPIMSAAYYFATILFST</sequence>